<feature type="coiled-coil region" evidence="4">
    <location>
        <begin position="1017"/>
        <end position="1058"/>
    </location>
</feature>
<dbReference type="EMBL" id="NHYE01005654">
    <property type="protein sequence ID" value="PPQ65398.1"/>
    <property type="molecule type" value="Genomic_DNA"/>
</dbReference>
<organism evidence="9 10">
    <name type="scientific">Gymnopilus dilepis</name>
    <dbReference type="NCBI Taxonomy" id="231916"/>
    <lineage>
        <taxon>Eukaryota</taxon>
        <taxon>Fungi</taxon>
        <taxon>Dikarya</taxon>
        <taxon>Basidiomycota</taxon>
        <taxon>Agaricomycotina</taxon>
        <taxon>Agaricomycetes</taxon>
        <taxon>Agaricomycetidae</taxon>
        <taxon>Agaricales</taxon>
        <taxon>Agaricineae</taxon>
        <taxon>Hymenogastraceae</taxon>
        <taxon>Gymnopilus</taxon>
    </lineage>
</organism>
<sequence>MTKTRRQSKAADADAPEGHFNITLPEDLDEDQLSEILPDINLSSISPEDVVTLYRTLLTHAVNLDAVERERDEVRAELEKKDIELDQALQDKESLSKDLESSVETVHEELAQRSHSIFAAHEKAELQAQINRLSNSQSSSSTELETLKRRVEDTEREKRELVGVISRLKDESAQREEEIQTLRANLKEARQEHQGLEAQVRELRSNETATKFKVESLTQQLQLSQAEVERTNNELNAKTEEFAKYRRAKHAEIATLQASFDSLSQSHASSEASFKALQSAHTAQSHQLTQALSKVQTLTGQLAEQEARYSNEASGLKRLVSMMEEREKQAKEIVDNIEREWAVVGEKAERREAVLKEEIERERKGREEAEKRLEQLEAVLDRIGRGELPVPGRGTPSTPSRTPGNIDQTLDGMIGLSPTVAMASRTQRSGKTFTEVYADYVRLQEEYAKKTAEYDHMDRTLSSVLAQIEERAPILSQQRIEYERLQVEAAQLGSQLSQALAERDAQATLAQEQTQKLNKSTHENDLLQKQLEDLGRQVQTLLREITRRDDPTIPPDDELEGIPAQPATDTQTLISNHLVAFKSIGELQVQNQRLLKIVRDLGEKMESEEREYRESMEKEQAEAIKEAHEAMQELAAQLERQKKSSDSIIQAYVKERDMLRAMLERAEKQAPVASSVNGTTTNGTESELAKELAEIQGQFEAYKTETNVDSGRLRDELSAAHKELNQMGASLAKANAKIEYLSDRHRMHEEQFRRHNLEIEELSKRNAQLNEQNVRYDIECLRLTDELQVAVGRVEQLRNENANLRAEKKISDSVQNRLVEENRSLAMERSHLADLMSNVQKMHNDLERAGENDRRRLESQLQMLENQTQDLRSQLVQERDAVRHVTLQKDLELKDLQSRLDKTAQELSKTRESLIEAQTSRKHLEEKVADLTKQLQGNEEKLAVYERRPGTAGTSVPDQSASREQQLETEVAELRSSLKVAEVDLAAARSHRDQFQEISQANEAALAALNTTFDEYKASSEAQIARYESEHKALQERLEQANKELSEIRSQLNDAQKSFETERTAWITDKKMLEDTIVDLSNSEKTSDSDRSLREQELKNLEERAKAAEDRYSHEIIAHAESMKQIEGLKKELNASQAAAREHLTASETARAKLEASEASWRQQKEALDKEIADLNARSQDLSQQNTILHQHLESVSAQATRIRQASEAPAEAETTGETLGDADNRIAELRSVVNYLRKEKGIVDLQLEMSKRDNEVLKAQIDRLTTTLQETRAALAEERERAVESSASVAQHAELVERINQLNILRESNATLRAECESANKRARELESKLNQLSQQLEPAKAQALAAQAELEVTKGQMQRLEQESRRWQERNTQLLSKLFDRYLRLVSQALPSSKYDRIDPSEVQALKDEISQLKAQLAESQEKLKGKEAEVTALTTRVRHLSILSPLEALEGNLRAHREQTNRNMQGFKAKLGEVNNQKSALAEEKRQLEQKVSSLEQEIASLQASQAAKPDGSTSSPADAEEIQRQKAVIAGLEAERDQLLAEKENWSKTATATTTDATGGAPAPSNWEAEKAQLIKARDEALEKLKAATAEAQKAINESRTIKFQSDKFQTRIQDLMKLRATEAEKHTAAVSEAVEKTKAAEAQKQAALITEAVEKAKADMSTGADSSSKDDLEKRHAEQLRSLEEKLKAQYDIELKAKVDSAVAEALKAQPTPADPPARNSADQQAAIDAALEQFKKEIETRHAEEIASAVERGRMEAAAKGKLKDSQLVKAQKRVKELEAQIQEWKAAGIVLPAPTASAASPVATAPGSAAPPTAARPAAPSTTQPVAGPSQAKPVPATAATAAAAAANQNAGNLPRKPPAGPTGAGVAPVRGGAVRQLGRGGVPLGVARGGAPLRTAPVKPPQQAPLSGGVSIVGAAAKRAREEGSPADDSLAKRLKPAEPPSRPAPVRKPPGAE</sequence>
<keyword evidence="3" id="KW-0539">Nucleus</keyword>
<feature type="compositionally biased region" description="Basic and acidic residues" evidence="5">
    <location>
        <begin position="1140"/>
        <end position="1156"/>
    </location>
</feature>
<gene>
    <name evidence="9" type="ORF">CVT26_000023</name>
</gene>
<feature type="region of interest" description="Disordered" evidence="5">
    <location>
        <begin position="130"/>
        <end position="149"/>
    </location>
</feature>
<dbReference type="Proteomes" id="UP000284706">
    <property type="component" value="Unassembled WGS sequence"/>
</dbReference>
<dbReference type="Gene3D" id="1.10.287.1490">
    <property type="match status" value="3"/>
</dbReference>
<feature type="region of interest" description="Disordered" evidence="5">
    <location>
        <begin position="1549"/>
        <end position="1569"/>
    </location>
</feature>
<keyword evidence="10" id="KW-1185">Reference proteome</keyword>
<feature type="compositionally biased region" description="Low complexity" evidence="5">
    <location>
        <begin position="1553"/>
        <end position="1568"/>
    </location>
</feature>
<evidence type="ECO:0000313" key="9">
    <source>
        <dbReference type="EMBL" id="PPQ65398.1"/>
    </source>
</evidence>
<feature type="domain" description="NUA/TPR/MLP1-2-like" evidence="8">
    <location>
        <begin position="510"/>
        <end position="610"/>
    </location>
</feature>
<feature type="compositionally biased region" description="Pro residues" evidence="5">
    <location>
        <begin position="1946"/>
        <end position="1962"/>
    </location>
</feature>
<dbReference type="GO" id="GO:0006406">
    <property type="term" value="P:mRNA export from nucleus"/>
    <property type="evidence" value="ECO:0007669"/>
    <property type="project" value="TreeGrafter"/>
</dbReference>
<dbReference type="InterPro" id="IPR057577">
    <property type="entry name" value="Nucleoprot-TPR/MLP1_dom"/>
</dbReference>
<accession>A0A409VGK5</accession>
<feature type="coiled-coil region" evidence="4">
    <location>
        <begin position="1644"/>
        <end position="1694"/>
    </location>
</feature>
<feature type="coiled-coil region" evidence="4">
    <location>
        <begin position="591"/>
        <end position="705"/>
    </location>
</feature>
<dbReference type="STRING" id="231916.A0A409VGK5"/>
<evidence type="ECO:0000256" key="3">
    <source>
        <dbReference type="ARBA" id="ARBA00023242"/>
    </source>
</evidence>
<feature type="compositionally biased region" description="Low complexity" evidence="5">
    <location>
        <begin position="1206"/>
        <end position="1219"/>
    </location>
</feature>
<evidence type="ECO:0000259" key="7">
    <source>
        <dbReference type="Pfam" id="PF25481"/>
    </source>
</evidence>
<feature type="coiled-coil region" evidence="4">
    <location>
        <begin position="731"/>
        <end position="984"/>
    </location>
</feature>
<feature type="compositionally biased region" description="Low complexity" evidence="5">
    <location>
        <begin position="1805"/>
        <end position="1830"/>
    </location>
</feature>
<evidence type="ECO:0000313" key="10">
    <source>
        <dbReference type="Proteomes" id="UP000284706"/>
    </source>
</evidence>
<feature type="domain" description="Nucleoprotein TPR/MLP1-2" evidence="6">
    <location>
        <begin position="1070"/>
        <end position="1196"/>
    </location>
</feature>
<dbReference type="Pfam" id="PF25785">
    <property type="entry name" value="TPR"/>
    <property type="match status" value="1"/>
</dbReference>
<dbReference type="GO" id="GO:0005643">
    <property type="term" value="C:nuclear pore"/>
    <property type="evidence" value="ECO:0007669"/>
    <property type="project" value="TreeGrafter"/>
</dbReference>
<evidence type="ECO:0000256" key="1">
    <source>
        <dbReference type="ARBA" id="ARBA00004123"/>
    </source>
</evidence>
<reference evidence="9 10" key="1">
    <citation type="journal article" date="2018" name="Evol. Lett.">
        <title>Horizontal gene cluster transfer increased hallucinogenic mushroom diversity.</title>
        <authorList>
            <person name="Reynolds H.T."/>
            <person name="Vijayakumar V."/>
            <person name="Gluck-Thaler E."/>
            <person name="Korotkin H.B."/>
            <person name="Matheny P.B."/>
            <person name="Slot J.C."/>
        </authorList>
    </citation>
    <scope>NUCLEOTIDE SEQUENCE [LARGE SCALE GENOMIC DNA]</scope>
    <source>
        <strain evidence="9 10">SRW20</strain>
    </source>
</reference>
<feature type="coiled-coil region" evidence="4">
    <location>
        <begin position="475"/>
        <end position="544"/>
    </location>
</feature>
<feature type="region of interest" description="Disordered" evidence="5">
    <location>
        <begin position="386"/>
        <end position="405"/>
    </location>
</feature>
<feature type="region of interest" description="Disordered" evidence="5">
    <location>
        <begin position="1140"/>
        <end position="1159"/>
    </location>
</feature>
<dbReference type="GO" id="GO:0017056">
    <property type="term" value="F:structural constituent of nuclear pore"/>
    <property type="evidence" value="ECO:0007669"/>
    <property type="project" value="TreeGrafter"/>
</dbReference>
<dbReference type="GO" id="GO:0006606">
    <property type="term" value="P:protein import into nucleus"/>
    <property type="evidence" value="ECO:0007669"/>
    <property type="project" value="InterPro"/>
</dbReference>
<dbReference type="FunCoup" id="A0A409VGK5">
    <property type="interactions" value="166"/>
</dbReference>
<keyword evidence="2 4" id="KW-0175">Coiled coil</keyword>
<feature type="compositionally biased region" description="Low complexity" evidence="5">
    <location>
        <begin position="1872"/>
        <end position="1883"/>
    </location>
</feature>
<comment type="subcellular location">
    <subcellularLocation>
        <location evidence="1">Nucleus</location>
    </subcellularLocation>
</comment>
<dbReference type="OrthoDB" id="343070at2759"/>
<feature type="region of interest" description="Disordered" evidence="5">
    <location>
        <begin position="1"/>
        <end position="22"/>
    </location>
</feature>
<feature type="compositionally biased region" description="Polar residues" evidence="5">
    <location>
        <begin position="395"/>
        <end position="405"/>
    </location>
</feature>
<feature type="domain" description="Nucleoprotein TPR/MPL1" evidence="7">
    <location>
        <begin position="206"/>
        <end position="279"/>
    </location>
</feature>
<feature type="coiled-coil region" evidence="4">
    <location>
        <begin position="1248"/>
        <end position="1379"/>
    </location>
</feature>
<comment type="caution">
    <text evidence="9">The sequence shown here is derived from an EMBL/GenBank/DDBJ whole genome shotgun (WGS) entry which is preliminary data.</text>
</comment>
<dbReference type="PANTHER" id="PTHR18898:SF2">
    <property type="entry name" value="NUCLEOPROTEIN TPR"/>
    <property type="match status" value="1"/>
</dbReference>
<feature type="coiled-coil region" evidence="4">
    <location>
        <begin position="64"/>
        <end position="105"/>
    </location>
</feature>
<feature type="coiled-coil region" evidence="4">
    <location>
        <begin position="288"/>
        <end position="386"/>
    </location>
</feature>
<dbReference type="InParanoid" id="A0A409VGK5"/>
<dbReference type="InterPro" id="IPR057974">
    <property type="entry name" value="NUA/TPR/MLP1-2-like_dom"/>
</dbReference>
<dbReference type="InterPro" id="IPR012929">
    <property type="entry name" value="Nucleoprot-TPR/MLP1-2_dom"/>
</dbReference>
<proteinExistence type="predicted"/>
<evidence type="ECO:0000256" key="4">
    <source>
        <dbReference type="SAM" id="Coils"/>
    </source>
</evidence>
<evidence type="ECO:0000259" key="6">
    <source>
        <dbReference type="Pfam" id="PF07926"/>
    </source>
</evidence>
<dbReference type="PANTHER" id="PTHR18898">
    <property type="entry name" value="NUCLEOPROTEIN TPR-RELATED"/>
    <property type="match status" value="1"/>
</dbReference>
<dbReference type="Pfam" id="PF25481">
    <property type="entry name" value="Nucleoprot-TPR"/>
    <property type="match status" value="1"/>
</dbReference>
<feature type="region of interest" description="Disordered" evidence="5">
    <location>
        <begin position="1505"/>
        <end position="1525"/>
    </location>
</feature>
<evidence type="ECO:0000259" key="8">
    <source>
        <dbReference type="Pfam" id="PF25785"/>
    </source>
</evidence>
<protein>
    <submittedName>
        <fullName evidence="9">Uncharacterized protein</fullName>
    </submittedName>
</protein>
<dbReference type="SUPFAM" id="SSF57997">
    <property type="entry name" value="Tropomyosin"/>
    <property type="match status" value="1"/>
</dbReference>
<feature type="compositionally biased region" description="Low complexity" evidence="5">
    <location>
        <begin position="1844"/>
        <end position="1854"/>
    </location>
</feature>
<evidence type="ECO:0000256" key="5">
    <source>
        <dbReference type="SAM" id="MobiDB-lite"/>
    </source>
</evidence>
<name>A0A409VGK5_9AGAR</name>
<feature type="compositionally biased region" description="Polar residues" evidence="5">
    <location>
        <begin position="1505"/>
        <end position="1520"/>
    </location>
</feature>
<dbReference type="Pfam" id="PF07926">
    <property type="entry name" value="TPR_MLP1_2"/>
    <property type="match status" value="1"/>
</dbReference>
<evidence type="ECO:0000256" key="2">
    <source>
        <dbReference type="ARBA" id="ARBA00023054"/>
    </source>
</evidence>
<feature type="region of interest" description="Disordered" evidence="5">
    <location>
        <begin position="1199"/>
        <end position="1220"/>
    </location>
</feature>
<feature type="region of interest" description="Disordered" evidence="5">
    <location>
        <begin position="1805"/>
        <end position="1962"/>
    </location>
</feature>